<dbReference type="GO" id="GO:0004519">
    <property type="term" value="F:endonuclease activity"/>
    <property type="evidence" value="ECO:0007669"/>
    <property type="project" value="UniProtKB-KW"/>
</dbReference>
<sequence>MLWANAGSNCSLCRQRLAQITSNGRAAVIGEAAHIIAESLDGPRGQSILDISERNSYFNLILLCPTCHKLVDKDTASYPPEKLHMLKAQHEMRQSGQRLVESIEVAQAIDHGNDRDVINFANNWAGFVPFYAKLFSQIQLTQMKGDDIDDALIMQAQEWHDRRDRLKELLFIAGEENTHIHRIASWERHKRNHEYIELGQYLTPFSFILDFLNPFHMIANYSDELWGAFNISHEFMDYLRFKYPELKKPLRSD</sequence>
<dbReference type="EMBL" id="SNYM01000005">
    <property type="protein sequence ID" value="TDQ49033.1"/>
    <property type="molecule type" value="Genomic_DNA"/>
</dbReference>
<evidence type="ECO:0000313" key="2">
    <source>
        <dbReference type="EMBL" id="TDQ49033.1"/>
    </source>
</evidence>
<keyword evidence="2" id="KW-0378">Hydrolase</keyword>
<dbReference type="Pfam" id="PF13391">
    <property type="entry name" value="HNH_2"/>
    <property type="match status" value="1"/>
</dbReference>
<reference evidence="2 3" key="1">
    <citation type="submission" date="2019-03" db="EMBL/GenBank/DDBJ databases">
        <title>Genomic Encyclopedia of Type Strains, Phase IV (KMG-IV): sequencing the most valuable type-strain genomes for metagenomic binning, comparative biology and taxonomic classification.</title>
        <authorList>
            <person name="Goeker M."/>
        </authorList>
    </citation>
    <scope>NUCLEOTIDE SEQUENCE [LARGE SCALE GENOMIC DNA]</scope>
    <source>
        <strain evidence="2 3">DSM 103792</strain>
    </source>
</reference>
<evidence type="ECO:0000259" key="1">
    <source>
        <dbReference type="Pfam" id="PF13391"/>
    </source>
</evidence>
<keyword evidence="3" id="KW-1185">Reference proteome</keyword>
<comment type="caution">
    <text evidence="2">The sequence shown here is derived from an EMBL/GenBank/DDBJ whole genome shotgun (WGS) entry which is preliminary data.</text>
</comment>
<dbReference type="Proteomes" id="UP000295375">
    <property type="component" value="Unassembled WGS sequence"/>
</dbReference>
<protein>
    <submittedName>
        <fullName evidence="2">HNH endonuclease</fullName>
    </submittedName>
</protein>
<evidence type="ECO:0000313" key="3">
    <source>
        <dbReference type="Proteomes" id="UP000295375"/>
    </source>
</evidence>
<keyword evidence="2" id="KW-0255">Endonuclease</keyword>
<dbReference type="AlphaFoldDB" id="A0A4R6UTJ6"/>
<organism evidence="2 3">
    <name type="scientific">Permianibacter aggregans</name>
    <dbReference type="NCBI Taxonomy" id="1510150"/>
    <lineage>
        <taxon>Bacteria</taxon>
        <taxon>Pseudomonadati</taxon>
        <taxon>Pseudomonadota</taxon>
        <taxon>Gammaproteobacteria</taxon>
        <taxon>Pseudomonadales</taxon>
        <taxon>Pseudomonadaceae</taxon>
        <taxon>Permianibacter</taxon>
    </lineage>
</organism>
<gene>
    <name evidence="2" type="ORF">EV696_1057</name>
</gene>
<feature type="domain" description="HNH nuclease" evidence="1">
    <location>
        <begin position="26"/>
        <end position="73"/>
    </location>
</feature>
<keyword evidence="2" id="KW-0540">Nuclease</keyword>
<name>A0A4R6UTJ6_9GAMM</name>
<accession>A0A4R6UTJ6</accession>
<dbReference type="RefSeq" id="WP_157591352.1">
    <property type="nucleotide sequence ID" value="NZ_CP037953.1"/>
</dbReference>
<proteinExistence type="predicted"/>
<dbReference type="InterPro" id="IPR003615">
    <property type="entry name" value="HNH_nuc"/>
</dbReference>